<comment type="similarity">
    <text evidence="1">Belongs to the zinc-containing alcohol dehydrogenase family.</text>
</comment>
<dbReference type="SMART" id="SM00829">
    <property type="entry name" value="PKS_ER"/>
    <property type="match status" value="1"/>
</dbReference>
<evidence type="ECO:0000259" key="3">
    <source>
        <dbReference type="SMART" id="SM00829"/>
    </source>
</evidence>
<keyword evidence="2" id="KW-0560">Oxidoreductase</keyword>
<gene>
    <name evidence="4" type="ORF">OOU_Y34scaffold00340g2</name>
</gene>
<dbReference type="InterPro" id="IPR020843">
    <property type="entry name" value="ER"/>
</dbReference>
<dbReference type="InterPro" id="IPR047122">
    <property type="entry name" value="Trans-enoyl_RdTase-like"/>
</dbReference>
<proteinExistence type="inferred from homology"/>
<dbReference type="PANTHER" id="PTHR45348:SF2">
    <property type="entry name" value="ZINC-TYPE ALCOHOL DEHYDROGENASE-LIKE PROTEIN C2E1P3.01"/>
    <property type="match status" value="1"/>
</dbReference>
<dbReference type="Gene3D" id="3.40.50.720">
    <property type="entry name" value="NAD(P)-binding Rossmann-like Domain"/>
    <property type="match status" value="1"/>
</dbReference>
<dbReference type="InterPro" id="IPR011032">
    <property type="entry name" value="GroES-like_sf"/>
</dbReference>
<feature type="domain" description="Enoyl reductase (ER)" evidence="3">
    <location>
        <begin position="14"/>
        <end position="353"/>
    </location>
</feature>
<dbReference type="PANTHER" id="PTHR45348">
    <property type="entry name" value="HYPOTHETICAL OXIDOREDUCTASE (EUROFUNG)"/>
    <property type="match status" value="1"/>
</dbReference>
<reference evidence="4" key="1">
    <citation type="journal article" date="2012" name="PLoS Genet.">
        <title>Comparative analysis of the genomes of two field isolates of the rice blast fungus Magnaporthe oryzae.</title>
        <authorList>
            <person name="Xue M."/>
            <person name="Yang J."/>
            <person name="Li Z."/>
            <person name="Hu S."/>
            <person name="Yao N."/>
            <person name="Dean R.A."/>
            <person name="Zhao W."/>
            <person name="Shen M."/>
            <person name="Zhang H."/>
            <person name="Li C."/>
            <person name="Liu L."/>
            <person name="Cao L."/>
            <person name="Xu X."/>
            <person name="Xing Y."/>
            <person name="Hsiang T."/>
            <person name="Zhang Z."/>
            <person name="Xu J.R."/>
            <person name="Peng Y.L."/>
        </authorList>
    </citation>
    <scope>NUCLEOTIDE SEQUENCE</scope>
    <source>
        <strain evidence="4">Y34</strain>
    </source>
</reference>
<accession>A0AA97PN96</accession>
<dbReference type="CDD" id="cd08249">
    <property type="entry name" value="enoyl_reductase_like"/>
    <property type="match status" value="1"/>
</dbReference>
<dbReference type="GO" id="GO:0016651">
    <property type="term" value="F:oxidoreductase activity, acting on NAD(P)H"/>
    <property type="evidence" value="ECO:0007669"/>
    <property type="project" value="InterPro"/>
</dbReference>
<dbReference type="SMR" id="A0AA97PN96"/>
<name>A0AA97PN96_PYRO3</name>
<evidence type="ECO:0000256" key="1">
    <source>
        <dbReference type="ARBA" id="ARBA00008072"/>
    </source>
</evidence>
<evidence type="ECO:0000313" key="4">
    <source>
        <dbReference type="EMBL" id="ELQ40819.1"/>
    </source>
</evidence>
<dbReference type="EMBL" id="JH793772">
    <property type="protein sequence ID" value="ELQ40819.1"/>
    <property type="molecule type" value="Genomic_DNA"/>
</dbReference>
<dbReference type="Gene3D" id="3.90.180.10">
    <property type="entry name" value="Medium-chain alcohol dehydrogenases, catalytic domain"/>
    <property type="match status" value="1"/>
</dbReference>
<dbReference type="AlphaFoldDB" id="A0AA97PN96"/>
<dbReference type="Proteomes" id="UP000011086">
    <property type="component" value="Unassembled WGS sequence"/>
</dbReference>
<protein>
    <recommendedName>
        <fullName evidence="3">Enoyl reductase (ER) domain-containing protein</fullName>
    </recommendedName>
</protein>
<evidence type="ECO:0000256" key="2">
    <source>
        <dbReference type="ARBA" id="ARBA00023002"/>
    </source>
</evidence>
<sequence length="355" mass="37415">MSENETNVAALLPGLGQDLILQERPISSPGPGQVLIRNHSVAVNPVDWKQQAMGFMVDSYPKVLGSDIAGVIVEAGPSVDSFKPGDRVLAAAPGQTIQNNDQAAFQTFTVVPVAFVTKIPDSLSFNEAATLPVATNTASISFFDNLDLPFPSDVSAVEEQKLGSSIPGDILLVWSAGGSVGRAVVQLARVLGREVYATASPRHHEQIKKLGASLVFDYRSPTVVEDIKAAASAAGKRILVGIDNNTSADSLAGVFGVLSDGDESVRKKLLTMVPVEWVKDVVVPKDLDVSWVSGGSKTKEVETWVHTVGMPSWLERGKIAPGPYRVVPGGLGGLQAAMNELKSGVVSGEKLVVEV</sequence>
<dbReference type="InterPro" id="IPR036291">
    <property type="entry name" value="NAD(P)-bd_dom_sf"/>
</dbReference>
<organism evidence="4">
    <name type="scientific">Pyricularia oryzae (strain Y34)</name>
    <name type="common">Rice blast fungus</name>
    <name type="synonym">Magnaporthe oryzae</name>
    <dbReference type="NCBI Taxonomy" id="1143189"/>
    <lineage>
        <taxon>Eukaryota</taxon>
        <taxon>Fungi</taxon>
        <taxon>Dikarya</taxon>
        <taxon>Ascomycota</taxon>
        <taxon>Pezizomycotina</taxon>
        <taxon>Sordariomycetes</taxon>
        <taxon>Sordariomycetidae</taxon>
        <taxon>Magnaporthales</taxon>
        <taxon>Pyriculariaceae</taxon>
        <taxon>Pyricularia</taxon>
    </lineage>
</organism>
<dbReference type="Pfam" id="PF08240">
    <property type="entry name" value="ADH_N"/>
    <property type="match status" value="1"/>
</dbReference>
<dbReference type="SUPFAM" id="SSF50129">
    <property type="entry name" value="GroES-like"/>
    <property type="match status" value="1"/>
</dbReference>
<dbReference type="InterPro" id="IPR013154">
    <property type="entry name" value="ADH-like_N"/>
</dbReference>
<dbReference type="SUPFAM" id="SSF51735">
    <property type="entry name" value="NAD(P)-binding Rossmann-fold domains"/>
    <property type="match status" value="1"/>
</dbReference>